<feature type="transmembrane region" description="Helical" evidence="1">
    <location>
        <begin position="20"/>
        <end position="43"/>
    </location>
</feature>
<dbReference type="AlphaFoldDB" id="A0A3D3RF94"/>
<dbReference type="EMBL" id="DQAY01000201">
    <property type="protein sequence ID" value="HCO27501.1"/>
    <property type="molecule type" value="Genomic_DNA"/>
</dbReference>
<dbReference type="Pfam" id="PF07596">
    <property type="entry name" value="SBP_bac_10"/>
    <property type="match status" value="1"/>
</dbReference>
<organism evidence="3 4">
    <name type="scientific">Gimesia maris</name>
    <dbReference type="NCBI Taxonomy" id="122"/>
    <lineage>
        <taxon>Bacteria</taxon>
        <taxon>Pseudomonadati</taxon>
        <taxon>Planctomycetota</taxon>
        <taxon>Planctomycetia</taxon>
        <taxon>Planctomycetales</taxon>
        <taxon>Planctomycetaceae</taxon>
        <taxon>Gimesia</taxon>
    </lineage>
</organism>
<dbReference type="InterPro" id="IPR011453">
    <property type="entry name" value="DUF1559"/>
</dbReference>
<sequence>MDDKDLNQENTPGEQSSFLYYTALTGGILLLGLIIVPAVLPPVEQSRDAARRSTSKNNLKQIGLAFHLYHDRHDLFPPGSIETAEGQPGHSWLTAMLPYLEQWNLHQQIDFNKAWDDPANQRPFQQSINVYHNPKIQETVSPAGYALSSYQGNELVLQPNQGKRISEIRDGVSNTIFAVETGEDFKPWGDPANLTNPSQMFATGKNNPYVGGKHVLFGDGSVRFLSELTDPAVLKALSTPAGGEKVGDF</sequence>
<dbReference type="InterPro" id="IPR027558">
    <property type="entry name" value="Pre_pil_HX9DG_C"/>
</dbReference>
<dbReference type="InterPro" id="IPR045584">
    <property type="entry name" value="Pilin-like"/>
</dbReference>
<gene>
    <name evidence="3" type="ORF">DIT97_32555</name>
</gene>
<evidence type="ECO:0000256" key="1">
    <source>
        <dbReference type="SAM" id="Phobius"/>
    </source>
</evidence>
<reference evidence="3 4" key="1">
    <citation type="journal article" date="2018" name="Nat. Biotechnol.">
        <title>A standardized bacterial taxonomy based on genome phylogeny substantially revises the tree of life.</title>
        <authorList>
            <person name="Parks D.H."/>
            <person name="Chuvochina M."/>
            <person name="Waite D.W."/>
            <person name="Rinke C."/>
            <person name="Skarshewski A."/>
            <person name="Chaumeil P.A."/>
            <person name="Hugenholtz P."/>
        </authorList>
    </citation>
    <scope>NUCLEOTIDE SEQUENCE [LARGE SCALE GENOMIC DNA]</scope>
    <source>
        <strain evidence="3">UBA9375</strain>
    </source>
</reference>
<accession>A0A3D3RF94</accession>
<evidence type="ECO:0000313" key="3">
    <source>
        <dbReference type="EMBL" id="HCO27501.1"/>
    </source>
</evidence>
<proteinExistence type="predicted"/>
<comment type="caution">
    <text evidence="3">The sequence shown here is derived from an EMBL/GenBank/DDBJ whole genome shotgun (WGS) entry which is preliminary data.</text>
</comment>
<protein>
    <recommendedName>
        <fullName evidence="2">DUF1559 domain-containing protein</fullName>
    </recommendedName>
</protein>
<feature type="domain" description="DUF1559" evidence="2">
    <location>
        <begin position="46"/>
        <end position="183"/>
    </location>
</feature>
<evidence type="ECO:0000259" key="2">
    <source>
        <dbReference type="Pfam" id="PF07596"/>
    </source>
</evidence>
<keyword evidence="1" id="KW-0472">Membrane</keyword>
<dbReference type="PANTHER" id="PTHR30093:SF2">
    <property type="entry name" value="TYPE II SECRETION SYSTEM PROTEIN H"/>
    <property type="match status" value="1"/>
</dbReference>
<dbReference type="NCBIfam" id="TIGR04294">
    <property type="entry name" value="pre_pil_HX9DG"/>
    <property type="match status" value="1"/>
</dbReference>
<name>A0A3D3RF94_9PLAN</name>
<dbReference type="SUPFAM" id="SSF54523">
    <property type="entry name" value="Pili subunits"/>
    <property type="match status" value="1"/>
</dbReference>
<keyword evidence="1" id="KW-0812">Transmembrane</keyword>
<keyword evidence="1" id="KW-1133">Transmembrane helix</keyword>
<dbReference type="PANTHER" id="PTHR30093">
    <property type="entry name" value="GENERAL SECRETION PATHWAY PROTEIN G"/>
    <property type="match status" value="1"/>
</dbReference>
<evidence type="ECO:0000313" key="4">
    <source>
        <dbReference type="Proteomes" id="UP000263642"/>
    </source>
</evidence>
<dbReference type="Proteomes" id="UP000263642">
    <property type="component" value="Unassembled WGS sequence"/>
</dbReference>